<protein>
    <submittedName>
        <fullName evidence="1">Uncharacterized protein</fullName>
    </submittedName>
</protein>
<reference evidence="1" key="1">
    <citation type="submission" date="2020-06" db="EMBL/GenBank/DDBJ databases">
        <authorList>
            <person name="Li T."/>
            <person name="Hu X."/>
            <person name="Zhang T."/>
            <person name="Song X."/>
            <person name="Zhang H."/>
            <person name="Dai N."/>
            <person name="Sheng W."/>
            <person name="Hou X."/>
            <person name="Wei L."/>
        </authorList>
    </citation>
    <scope>NUCLEOTIDE SEQUENCE</scope>
    <source>
        <strain evidence="1">G01</strain>
        <tissue evidence="1">Leaf</tissue>
    </source>
</reference>
<reference evidence="1" key="2">
    <citation type="journal article" date="2024" name="Plant">
        <title>Genomic evolution and insights into agronomic trait innovations of Sesamum species.</title>
        <authorList>
            <person name="Miao H."/>
            <person name="Wang L."/>
            <person name="Qu L."/>
            <person name="Liu H."/>
            <person name="Sun Y."/>
            <person name="Le M."/>
            <person name="Wang Q."/>
            <person name="Wei S."/>
            <person name="Zheng Y."/>
            <person name="Lin W."/>
            <person name="Duan Y."/>
            <person name="Cao H."/>
            <person name="Xiong S."/>
            <person name="Wang X."/>
            <person name="Wei L."/>
            <person name="Li C."/>
            <person name="Ma Q."/>
            <person name="Ju M."/>
            <person name="Zhao R."/>
            <person name="Li G."/>
            <person name="Mu C."/>
            <person name="Tian Q."/>
            <person name="Mei H."/>
            <person name="Zhang T."/>
            <person name="Gao T."/>
            <person name="Zhang H."/>
        </authorList>
    </citation>
    <scope>NUCLEOTIDE SEQUENCE</scope>
    <source>
        <strain evidence="1">G01</strain>
    </source>
</reference>
<dbReference type="EMBL" id="JACGWK010000010">
    <property type="protein sequence ID" value="KAL0331624.1"/>
    <property type="molecule type" value="Genomic_DNA"/>
</dbReference>
<name>A0AAW2MJ86_9LAMI</name>
<proteinExistence type="predicted"/>
<gene>
    <name evidence="1" type="ORF">Sangu_1707900</name>
</gene>
<accession>A0AAW2MJ86</accession>
<sequence length="67" mass="7587">MSAIKRVLRVFGQASGQEVNFEKSSIVISRNISEVERQWLADIIGVTLVMRHEKYLGLSAVVVRSRK</sequence>
<comment type="caution">
    <text evidence="1">The sequence shown here is derived from an EMBL/GenBank/DDBJ whole genome shotgun (WGS) entry which is preliminary data.</text>
</comment>
<organism evidence="1">
    <name type="scientific">Sesamum angustifolium</name>
    <dbReference type="NCBI Taxonomy" id="2727405"/>
    <lineage>
        <taxon>Eukaryota</taxon>
        <taxon>Viridiplantae</taxon>
        <taxon>Streptophyta</taxon>
        <taxon>Embryophyta</taxon>
        <taxon>Tracheophyta</taxon>
        <taxon>Spermatophyta</taxon>
        <taxon>Magnoliopsida</taxon>
        <taxon>eudicotyledons</taxon>
        <taxon>Gunneridae</taxon>
        <taxon>Pentapetalae</taxon>
        <taxon>asterids</taxon>
        <taxon>lamiids</taxon>
        <taxon>Lamiales</taxon>
        <taxon>Pedaliaceae</taxon>
        <taxon>Sesamum</taxon>
    </lineage>
</organism>
<evidence type="ECO:0000313" key="1">
    <source>
        <dbReference type="EMBL" id="KAL0331624.1"/>
    </source>
</evidence>
<dbReference type="AlphaFoldDB" id="A0AAW2MJ86"/>